<feature type="signal peptide" evidence="1">
    <location>
        <begin position="1"/>
        <end position="23"/>
    </location>
</feature>
<gene>
    <name evidence="2" type="ORF">SAMN04488522_103741</name>
</gene>
<evidence type="ECO:0000313" key="3">
    <source>
        <dbReference type="Proteomes" id="UP000184287"/>
    </source>
</evidence>
<evidence type="ECO:0000256" key="1">
    <source>
        <dbReference type="SAM" id="SignalP"/>
    </source>
</evidence>
<dbReference type="OrthoDB" id="9888709at2"/>
<dbReference type="RefSeq" id="WP_143166840.1">
    <property type="nucleotide sequence ID" value="NZ_FQUQ01000003.1"/>
</dbReference>
<organism evidence="2 3">
    <name type="scientific">Pedobacter caeni</name>
    <dbReference type="NCBI Taxonomy" id="288992"/>
    <lineage>
        <taxon>Bacteria</taxon>
        <taxon>Pseudomonadati</taxon>
        <taxon>Bacteroidota</taxon>
        <taxon>Sphingobacteriia</taxon>
        <taxon>Sphingobacteriales</taxon>
        <taxon>Sphingobacteriaceae</taxon>
        <taxon>Pedobacter</taxon>
    </lineage>
</organism>
<feature type="chain" id="PRO_5012454587" evidence="1">
    <location>
        <begin position="24"/>
        <end position="142"/>
    </location>
</feature>
<name>A0A1M5EQ04_9SPHI</name>
<reference evidence="3" key="1">
    <citation type="submission" date="2016-11" db="EMBL/GenBank/DDBJ databases">
        <authorList>
            <person name="Varghese N."/>
            <person name="Submissions S."/>
        </authorList>
    </citation>
    <scope>NUCLEOTIDE SEQUENCE [LARGE SCALE GENOMIC DNA]</scope>
    <source>
        <strain evidence="3">DSM 16990</strain>
    </source>
</reference>
<sequence>MKRILLLLSIVFCSFASRSQVYAHLEMQDDYEVEEGYWREGNSKLRGTFLVSFYADQQMTQPIVPNSAITVLLGLGPNRTVAYFPDGMNQNGRYDIPSGDESSVMIASDVAYYERHWLYGEPDIYIRYDLQLLPGSGYIVIP</sequence>
<keyword evidence="3" id="KW-1185">Reference proteome</keyword>
<accession>A0A1M5EQ04</accession>
<dbReference type="AlphaFoldDB" id="A0A1M5EQ04"/>
<dbReference type="Proteomes" id="UP000184287">
    <property type="component" value="Unassembled WGS sequence"/>
</dbReference>
<dbReference type="EMBL" id="FQUQ01000003">
    <property type="protein sequence ID" value="SHF81299.1"/>
    <property type="molecule type" value="Genomic_DNA"/>
</dbReference>
<evidence type="ECO:0000313" key="2">
    <source>
        <dbReference type="EMBL" id="SHF81299.1"/>
    </source>
</evidence>
<keyword evidence="1" id="KW-0732">Signal</keyword>
<protein>
    <submittedName>
        <fullName evidence="2">Uncharacterized protein</fullName>
    </submittedName>
</protein>
<proteinExistence type="predicted"/>